<sequence>MEKFKFLKKDKISRLPKTVGVYTFKKGAKLLYIGKAINLRDRVRQHRELLNQVKQLAYIKTDSEIEALILEASLIKKYQPKYNVVWRDDKNYFYVGVTKEKFPRVFITHQPKRAPAPLTRPGLVGPFVDGKALKETLKVLRKVFPYRTCRNLPKKPCLWYQLNRCPA</sequence>
<dbReference type="GO" id="GO:0006289">
    <property type="term" value="P:nucleotide-excision repair"/>
    <property type="evidence" value="ECO:0007669"/>
    <property type="project" value="InterPro"/>
</dbReference>
<comment type="caution">
    <text evidence="2">The sequence shown here is derived from an EMBL/GenBank/DDBJ whole genome shotgun (WGS) entry which is preliminary data.</text>
</comment>
<feature type="non-terminal residue" evidence="2">
    <location>
        <position position="167"/>
    </location>
</feature>
<dbReference type="InterPro" id="IPR035901">
    <property type="entry name" value="GIY-YIG_endonuc_sf"/>
</dbReference>
<dbReference type="PANTHER" id="PTHR30562">
    <property type="entry name" value="UVRC/OXIDOREDUCTASE"/>
    <property type="match status" value="1"/>
</dbReference>
<gene>
    <name evidence="2" type="ORF">COT59_02070</name>
</gene>
<dbReference type="EMBL" id="PEZD01000044">
    <property type="protein sequence ID" value="PIS17178.1"/>
    <property type="molecule type" value="Genomic_DNA"/>
</dbReference>
<dbReference type="Pfam" id="PF01541">
    <property type="entry name" value="GIY-YIG"/>
    <property type="match status" value="1"/>
</dbReference>
<dbReference type="GO" id="GO:0009380">
    <property type="term" value="C:excinuclease repair complex"/>
    <property type="evidence" value="ECO:0007669"/>
    <property type="project" value="TreeGrafter"/>
</dbReference>
<name>A0A2H0WZ12_9BACT</name>
<protein>
    <submittedName>
        <fullName evidence="2">Excinuclease ABC subunit C</fullName>
    </submittedName>
</protein>
<dbReference type="CDD" id="cd10434">
    <property type="entry name" value="GIY-YIG_UvrC_Cho"/>
    <property type="match status" value="1"/>
</dbReference>
<dbReference type="Proteomes" id="UP000229675">
    <property type="component" value="Unassembled WGS sequence"/>
</dbReference>
<dbReference type="InterPro" id="IPR000305">
    <property type="entry name" value="GIY-YIG_endonuc"/>
</dbReference>
<proteinExistence type="predicted"/>
<dbReference type="Gene3D" id="3.40.1440.10">
    <property type="entry name" value="GIY-YIG endonuclease"/>
    <property type="match status" value="1"/>
</dbReference>
<accession>A0A2H0WZ12</accession>
<dbReference type="PANTHER" id="PTHR30562:SF1">
    <property type="entry name" value="UVRABC SYSTEM PROTEIN C"/>
    <property type="match status" value="1"/>
</dbReference>
<evidence type="ECO:0000259" key="1">
    <source>
        <dbReference type="PROSITE" id="PS50164"/>
    </source>
</evidence>
<reference evidence="3" key="1">
    <citation type="submission" date="2017-09" db="EMBL/GenBank/DDBJ databases">
        <title>Depth-based differentiation of microbial function through sediment-hosted aquifers and enrichment of novel symbionts in the deep terrestrial subsurface.</title>
        <authorList>
            <person name="Probst A.J."/>
            <person name="Ladd B."/>
            <person name="Jarett J.K."/>
            <person name="Geller-Mcgrath D.E."/>
            <person name="Sieber C.M.K."/>
            <person name="Emerson J.B."/>
            <person name="Anantharaman K."/>
            <person name="Thomas B.C."/>
            <person name="Malmstrom R."/>
            <person name="Stieglmeier M."/>
            <person name="Klingl A."/>
            <person name="Woyke T."/>
            <person name="Ryan C.M."/>
            <person name="Banfield J.F."/>
        </authorList>
    </citation>
    <scope>NUCLEOTIDE SEQUENCE [LARGE SCALE GENOMIC DNA]</scope>
</reference>
<dbReference type="InterPro" id="IPR047296">
    <property type="entry name" value="GIY-YIG_UvrC_Cho"/>
</dbReference>
<dbReference type="InterPro" id="IPR050066">
    <property type="entry name" value="UvrABC_protein_C"/>
</dbReference>
<organism evidence="2 3">
    <name type="scientific">Candidatus Nealsonbacteria bacterium CG09_land_8_20_14_0_10_42_14</name>
    <dbReference type="NCBI Taxonomy" id="1974707"/>
    <lineage>
        <taxon>Bacteria</taxon>
        <taxon>Candidatus Nealsoniibacteriota</taxon>
    </lineage>
</organism>
<dbReference type="SUPFAM" id="SSF82771">
    <property type="entry name" value="GIY-YIG endonuclease"/>
    <property type="match status" value="1"/>
</dbReference>
<evidence type="ECO:0000313" key="2">
    <source>
        <dbReference type="EMBL" id="PIS17178.1"/>
    </source>
</evidence>
<evidence type="ECO:0000313" key="3">
    <source>
        <dbReference type="Proteomes" id="UP000229675"/>
    </source>
</evidence>
<dbReference type="AlphaFoldDB" id="A0A2H0WZ12"/>
<dbReference type="SMART" id="SM00465">
    <property type="entry name" value="GIYc"/>
    <property type="match status" value="1"/>
</dbReference>
<dbReference type="PROSITE" id="PS50164">
    <property type="entry name" value="GIY_YIG"/>
    <property type="match status" value="1"/>
</dbReference>
<feature type="domain" description="GIY-YIG" evidence="1">
    <location>
        <begin position="17"/>
        <end position="84"/>
    </location>
</feature>